<dbReference type="RefSeq" id="XP_006816579.1">
    <property type="nucleotide sequence ID" value="XM_006816516.1"/>
</dbReference>
<protein>
    <submittedName>
        <fullName evidence="3">GPI-anchored protein PB15E9.01c-like</fullName>
    </submittedName>
</protein>
<feature type="compositionally biased region" description="Low complexity" evidence="1">
    <location>
        <begin position="1"/>
        <end position="13"/>
    </location>
</feature>
<feature type="region of interest" description="Disordered" evidence="1">
    <location>
        <begin position="1"/>
        <end position="50"/>
    </location>
</feature>
<organism evidence="2 3">
    <name type="scientific">Saccoglossus kowalevskii</name>
    <name type="common">Acorn worm</name>
    <dbReference type="NCBI Taxonomy" id="10224"/>
    <lineage>
        <taxon>Eukaryota</taxon>
        <taxon>Metazoa</taxon>
        <taxon>Hemichordata</taxon>
        <taxon>Enteropneusta</taxon>
        <taxon>Harrimaniidae</taxon>
        <taxon>Saccoglossus</taxon>
    </lineage>
</organism>
<name>A0ABM0M988_SACKO</name>
<feature type="compositionally biased region" description="Polar residues" evidence="1">
    <location>
        <begin position="19"/>
        <end position="50"/>
    </location>
</feature>
<keyword evidence="2" id="KW-1185">Reference proteome</keyword>
<dbReference type="Proteomes" id="UP000694865">
    <property type="component" value="Unplaced"/>
</dbReference>
<sequence>MGSSRSSSNMMSRLASVDAFSSGTPSTSNTARSSKASNLTNTDTRSSMSRLQRSNTFNKAVHTINDTTNVHSSSSTRYSMVNVYTKTQNSKNQSTVATSLPSLSRNSDFAIEGVCPLRSPSLSPSVPPHIVASGDLTSHNSLSTTFTCGSPVGTGQKMSYAQVVSTPQRVSPRTPLFMYQRFPSSIQLGC</sequence>
<evidence type="ECO:0000256" key="1">
    <source>
        <dbReference type="SAM" id="MobiDB-lite"/>
    </source>
</evidence>
<accession>A0ABM0M988</accession>
<dbReference type="GeneID" id="102801359"/>
<proteinExistence type="predicted"/>
<evidence type="ECO:0000313" key="2">
    <source>
        <dbReference type="Proteomes" id="UP000694865"/>
    </source>
</evidence>
<gene>
    <name evidence="3" type="primary">LOC102801359</name>
</gene>
<reference evidence="3" key="1">
    <citation type="submission" date="2025-08" db="UniProtKB">
        <authorList>
            <consortium name="RefSeq"/>
        </authorList>
    </citation>
    <scope>IDENTIFICATION</scope>
    <source>
        <tissue evidence="3">Testes</tissue>
    </source>
</reference>
<evidence type="ECO:0000313" key="3">
    <source>
        <dbReference type="RefSeq" id="XP_006816579.1"/>
    </source>
</evidence>